<proteinExistence type="predicted"/>
<dbReference type="Proteomes" id="UP000279833">
    <property type="component" value="Unassembled WGS sequence"/>
</dbReference>
<keyword evidence="2" id="KW-0472">Membrane</keyword>
<organism evidence="5">
    <name type="scientific">Schistosoma curassoni</name>
    <dbReference type="NCBI Taxonomy" id="6186"/>
    <lineage>
        <taxon>Eukaryota</taxon>
        <taxon>Metazoa</taxon>
        <taxon>Spiralia</taxon>
        <taxon>Lophotrochozoa</taxon>
        <taxon>Platyhelminthes</taxon>
        <taxon>Trematoda</taxon>
        <taxon>Digenea</taxon>
        <taxon>Strigeidida</taxon>
        <taxon>Schistosomatoidea</taxon>
        <taxon>Schistosomatidae</taxon>
        <taxon>Schistosoma</taxon>
    </lineage>
</organism>
<keyword evidence="4" id="KW-1185">Reference proteome</keyword>
<reference evidence="3 4" key="2">
    <citation type="submission" date="2018-11" db="EMBL/GenBank/DDBJ databases">
        <authorList>
            <consortium name="Pathogen Informatics"/>
        </authorList>
    </citation>
    <scope>NUCLEOTIDE SEQUENCE [LARGE SCALE GENOMIC DNA]</scope>
    <source>
        <strain evidence="3">Dakar</strain>
        <strain evidence="4">Dakar, Senegal</strain>
    </source>
</reference>
<evidence type="ECO:0000313" key="5">
    <source>
        <dbReference type="WBParaSite" id="SCUD_0002295301-mRNA-1"/>
    </source>
</evidence>
<evidence type="ECO:0000313" key="3">
    <source>
        <dbReference type="EMBL" id="VDP80868.1"/>
    </source>
</evidence>
<dbReference type="AlphaFoldDB" id="A0A183L6I1"/>
<keyword evidence="2" id="KW-0812">Transmembrane</keyword>
<evidence type="ECO:0000256" key="2">
    <source>
        <dbReference type="SAM" id="Phobius"/>
    </source>
</evidence>
<feature type="region of interest" description="Disordered" evidence="1">
    <location>
        <begin position="89"/>
        <end position="108"/>
    </location>
</feature>
<reference evidence="5" key="1">
    <citation type="submission" date="2016-06" db="UniProtKB">
        <authorList>
            <consortium name="WormBaseParasite"/>
        </authorList>
    </citation>
    <scope>IDENTIFICATION</scope>
</reference>
<sequence length="108" mass="12005">MCIIGGFSIFTNSVKAPDIHFSSSQFCKQHLRCQRSVSCESNLARVLLFSTIGILLTLLFIFFLCSIIQICYKKRQSSNRTCSSVVVKSTVSKQDNPVSKSLPPSPIK</sequence>
<keyword evidence="2" id="KW-1133">Transmembrane helix</keyword>
<evidence type="ECO:0000313" key="4">
    <source>
        <dbReference type="Proteomes" id="UP000279833"/>
    </source>
</evidence>
<name>A0A183L6I1_9TREM</name>
<dbReference type="EMBL" id="UZAK01051415">
    <property type="protein sequence ID" value="VDP80868.1"/>
    <property type="molecule type" value="Genomic_DNA"/>
</dbReference>
<accession>A0A183L6I1</accession>
<feature type="transmembrane region" description="Helical" evidence="2">
    <location>
        <begin position="46"/>
        <end position="72"/>
    </location>
</feature>
<dbReference type="WBParaSite" id="SCUD_0002295301-mRNA-1">
    <property type="protein sequence ID" value="SCUD_0002295301-mRNA-1"/>
    <property type="gene ID" value="SCUD_0002295301"/>
</dbReference>
<protein>
    <submittedName>
        <fullName evidence="5">Transmembrane protein 179B</fullName>
    </submittedName>
</protein>
<evidence type="ECO:0000256" key="1">
    <source>
        <dbReference type="SAM" id="MobiDB-lite"/>
    </source>
</evidence>
<gene>
    <name evidence="3" type="ORF">SCUD_LOCUS22950</name>
</gene>